<protein>
    <submittedName>
        <fullName evidence="8">Wzy polymerase domain-containing protein</fullName>
    </submittedName>
</protein>
<feature type="transmembrane region" description="Helical" evidence="5">
    <location>
        <begin position="206"/>
        <end position="222"/>
    </location>
</feature>
<comment type="subcellular location">
    <subcellularLocation>
        <location evidence="1">Membrane</location>
        <topology evidence="1">Multi-pass membrane protein</topology>
    </subcellularLocation>
</comment>
<keyword evidence="2 5" id="KW-0812">Transmembrane</keyword>
<name>A0ABY7RHN7_9NEIS</name>
<gene>
    <name evidence="8" type="ORF">PJU73_06095</name>
</gene>
<keyword evidence="3 5" id="KW-1133">Transmembrane helix</keyword>
<accession>A0ABY7RHN7</accession>
<feature type="transmembrane region" description="Helical" evidence="5">
    <location>
        <begin position="99"/>
        <end position="117"/>
    </location>
</feature>
<feature type="transmembrane region" description="Helical" evidence="5">
    <location>
        <begin position="44"/>
        <end position="62"/>
    </location>
</feature>
<dbReference type="InterPro" id="IPR051533">
    <property type="entry name" value="WaaL-like"/>
</dbReference>
<evidence type="ECO:0000256" key="2">
    <source>
        <dbReference type="ARBA" id="ARBA00022692"/>
    </source>
</evidence>
<evidence type="ECO:0000313" key="8">
    <source>
        <dbReference type="EMBL" id="WCL70933.1"/>
    </source>
</evidence>
<feature type="domain" description="Virulence factor membrane-bound polymerase C-terminal" evidence="7">
    <location>
        <begin position="390"/>
        <end position="562"/>
    </location>
</feature>
<dbReference type="InterPro" id="IPR021797">
    <property type="entry name" value="Wzy_C_2"/>
</dbReference>
<feature type="transmembrane region" description="Helical" evidence="5">
    <location>
        <begin position="360"/>
        <end position="380"/>
    </location>
</feature>
<evidence type="ECO:0000256" key="5">
    <source>
        <dbReference type="SAM" id="Phobius"/>
    </source>
</evidence>
<dbReference type="EMBL" id="CP116766">
    <property type="protein sequence ID" value="WCL70933.1"/>
    <property type="molecule type" value="Genomic_DNA"/>
</dbReference>
<dbReference type="PANTHER" id="PTHR37422:SF21">
    <property type="entry name" value="EXOQ-LIKE PROTEIN"/>
    <property type="match status" value="1"/>
</dbReference>
<evidence type="ECO:0000313" key="9">
    <source>
        <dbReference type="Proteomes" id="UP001221268"/>
    </source>
</evidence>
<dbReference type="InterPro" id="IPR007016">
    <property type="entry name" value="O-antigen_ligase-rel_domated"/>
</dbReference>
<feature type="transmembrane region" description="Helical" evidence="5">
    <location>
        <begin position="387"/>
        <end position="404"/>
    </location>
</feature>
<dbReference type="PANTHER" id="PTHR37422">
    <property type="entry name" value="TEICHURONIC ACID BIOSYNTHESIS PROTEIN TUAE"/>
    <property type="match status" value="1"/>
</dbReference>
<keyword evidence="4 5" id="KW-0472">Membrane</keyword>
<dbReference type="Pfam" id="PF04932">
    <property type="entry name" value="Wzy_C"/>
    <property type="match status" value="1"/>
</dbReference>
<feature type="domain" description="O-antigen ligase-related" evidence="6">
    <location>
        <begin position="211"/>
        <end position="368"/>
    </location>
</feature>
<keyword evidence="9" id="KW-1185">Reference proteome</keyword>
<evidence type="ECO:0000256" key="4">
    <source>
        <dbReference type="ARBA" id="ARBA00023136"/>
    </source>
</evidence>
<evidence type="ECO:0000256" key="1">
    <source>
        <dbReference type="ARBA" id="ARBA00004141"/>
    </source>
</evidence>
<feature type="transmembrane region" description="Helical" evidence="5">
    <location>
        <begin position="20"/>
        <end position="38"/>
    </location>
</feature>
<feature type="transmembrane region" description="Helical" evidence="5">
    <location>
        <begin position="228"/>
        <end position="245"/>
    </location>
</feature>
<reference evidence="8 9" key="1">
    <citation type="submission" date="2023-01" db="EMBL/GenBank/DDBJ databases">
        <authorList>
            <person name="Yang C."/>
        </authorList>
    </citation>
    <scope>NUCLEOTIDE SEQUENCE [LARGE SCALE GENOMIC DNA]</scope>
    <source>
        <strain evidence="8 9">ZJ106</strain>
    </source>
</reference>
<dbReference type="RefSeq" id="WP_237091742.1">
    <property type="nucleotide sequence ID" value="NZ_CP116766.1"/>
</dbReference>
<evidence type="ECO:0000259" key="6">
    <source>
        <dbReference type="Pfam" id="PF04932"/>
    </source>
</evidence>
<evidence type="ECO:0000259" key="7">
    <source>
        <dbReference type="Pfam" id="PF11846"/>
    </source>
</evidence>
<proteinExistence type="predicted"/>
<sequence length="608" mass="67715">MFSRFSDGLAERCSRDLLPLYLCFGWIAVAPFLSLYRVGPLSSFYLETASLLGAVCLLLLSAAKGLLNVRLPQTAVGLVILAAYWWLQARLMNLTYPGMSDIVVWGFIILAAAQWSLQGWVKRYGQTEIAAALAWALLIGALLQATVAFMQFKGWANADWLKGIIAYSGRDNINGQLGQRNHLGHYLMWGLLACAYLWSEKRLNPWFGCLLMFALAAVLGLVNSRTILGYLIAVGMLLPLWRIWLGKAANRSVIIFALALFAAALCQYAAGPLLEWLSDTPYETALERAANSSFEGSARQTEWLKAWLAFKNAPLFGHGWNGYAAAGFELHAQTQQFSNNILNVLFTHSHNLVLQLLAEMGLAGTLLVGATLLAGAFALLRRPCGNASFFALALIAVSLCHSMLEYPLWYFYFLTPFALFFALAPARTAETLPPNLLRRATAAVFALCLLGGIARTTYDYYQLTGYARISKQSSPQQNQTQIEGLRRIAAENAMLRYYAELALSRRADPSDAFLPDWAAATAIRSLSYRPYATAYQVGLYQYRQGDTVQGREWLAKIYRYYPYMMPFYTGKIDRLPVYRPLLGEILNACQTFISQPKHPTTKPCKTGK</sequence>
<dbReference type="Pfam" id="PF11846">
    <property type="entry name" value="Wzy_C_2"/>
    <property type="match status" value="1"/>
</dbReference>
<dbReference type="Proteomes" id="UP001221268">
    <property type="component" value="Chromosome"/>
</dbReference>
<feature type="transmembrane region" description="Helical" evidence="5">
    <location>
        <begin position="252"/>
        <end position="270"/>
    </location>
</feature>
<feature type="transmembrane region" description="Helical" evidence="5">
    <location>
        <begin position="129"/>
        <end position="152"/>
    </location>
</feature>
<evidence type="ECO:0000256" key="3">
    <source>
        <dbReference type="ARBA" id="ARBA00022989"/>
    </source>
</evidence>
<feature type="transmembrane region" description="Helical" evidence="5">
    <location>
        <begin position="69"/>
        <end position="87"/>
    </location>
</feature>
<organism evidence="8 9">
    <name type="scientific">Neisseria lisongii</name>
    <dbReference type="NCBI Taxonomy" id="2912188"/>
    <lineage>
        <taxon>Bacteria</taxon>
        <taxon>Pseudomonadati</taxon>
        <taxon>Pseudomonadota</taxon>
        <taxon>Betaproteobacteria</taxon>
        <taxon>Neisseriales</taxon>
        <taxon>Neisseriaceae</taxon>
        <taxon>Neisseria</taxon>
    </lineage>
</organism>
<feature type="transmembrane region" description="Helical" evidence="5">
    <location>
        <begin position="183"/>
        <end position="199"/>
    </location>
</feature>